<evidence type="ECO:0000313" key="4">
    <source>
        <dbReference type="EMBL" id="KTT69950.1"/>
    </source>
</evidence>
<dbReference type="SUPFAM" id="SSF55545">
    <property type="entry name" value="beta-N-acetylhexosaminidase-like domain"/>
    <property type="match status" value="1"/>
</dbReference>
<keyword evidence="1" id="KW-0378">Hydrolase</keyword>
<evidence type="ECO:0000256" key="1">
    <source>
        <dbReference type="ARBA" id="ARBA00022801"/>
    </source>
</evidence>
<evidence type="ECO:0000259" key="3">
    <source>
        <dbReference type="Pfam" id="PF17829"/>
    </source>
</evidence>
<dbReference type="Gene3D" id="3.30.379.10">
    <property type="entry name" value="Chitobiase/beta-hexosaminidase domain 2-like"/>
    <property type="match status" value="1"/>
</dbReference>
<evidence type="ECO:0000313" key="5">
    <source>
        <dbReference type="Proteomes" id="UP000074310"/>
    </source>
</evidence>
<proteinExistence type="predicted"/>
<keyword evidence="5" id="KW-1185">Reference proteome</keyword>
<dbReference type="GO" id="GO:0005975">
    <property type="term" value="P:carbohydrate metabolic process"/>
    <property type="evidence" value="ECO:0007669"/>
    <property type="project" value="UniProtKB-ARBA"/>
</dbReference>
<dbReference type="AlphaFoldDB" id="A0A147HYA7"/>
<accession>A0A147HYA7</accession>
<name>A0A147HYA7_9SPHN</name>
<keyword evidence="2" id="KW-0732">Signal</keyword>
<dbReference type="PATRIC" id="fig|869719.3.peg.2699"/>
<dbReference type="Gene3D" id="3.20.20.520">
    <property type="entry name" value="Glycosyl hydrolase family 115"/>
    <property type="match status" value="1"/>
</dbReference>
<dbReference type="Pfam" id="PF17829">
    <property type="entry name" value="GH115_C"/>
    <property type="match status" value="1"/>
</dbReference>
<dbReference type="InterPro" id="IPR042301">
    <property type="entry name" value="GH115_sf"/>
</dbReference>
<protein>
    <recommendedName>
        <fullName evidence="3">Gylcosyl hydrolase 115 C-terminal domain-containing protein</fullName>
    </recommendedName>
</protein>
<reference evidence="4 5" key="1">
    <citation type="journal article" date="2016" name="Front. Microbiol.">
        <title>Genomic Resource of Rice Seed Associated Bacteria.</title>
        <authorList>
            <person name="Midha S."/>
            <person name="Bansal K."/>
            <person name="Sharma S."/>
            <person name="Kumar N."/>
            <person name="Patil P.P."/>
            <person name="Chaudhry V."/>
            <person name="Patil P.B."/>
        </authorList>
    </citation>
    <scope>NUCLEOTIDE SEQUENCE [LARGE SCALE GENOMIC DNA]</scope>
    <source>
        <strain evidence="4 5">NS334</strain>
    </source>
</reference>
<dbReference type="PANTHER" id="PTHR37842">
    <property type="match status" value="1"/>
</dbReference>
<evidence type="ECO:0000256" key="2">
    <source>
        <dbReference type="SAM" id="SignalP"/>
    </source>
</evidence>
<dbReference type="Proteomes" id="UP000074310">
    <property type="component" value="Unassembled WGS sequence"/>
</dbReference>
<dbReference type="EMBL" id="LDTB01000059">
    <property type="protein sequence ID" value="KTT69950.1"/>
    <property type="molecule type" value="Genomic_DNA"/>
</dbReference>
<dbReference type="Pfam" id="PF15979">
    <property type="entry name" value="Glyco_hydro_115"/>
    <property type="match status" value="1"/>
</dbReference>
<feature type="signal peptide" evidence="2">
    <location>
        <begin position="1"/>
        <end position="16"/>
    </location>
</feature>
<gene>
    <name evidence="4" type="ORF">NS334_13530</name>
</gene>
<dbReference type="InterPro" id="IPR029018">
    <property type="entry name" value="Hex-like_dom2"/>
</dbReference>
<dbReference type="PANTHER" id="PTHR37842:SF2">
    <property type="entry name" value="GYLCOSYL HYDROLASE 115 C-TERMINAL DOMAIN-CONTAINING PROTEIN"/>
    <property type="match status" value="1"/>
</dbReference>
<dbReference type="InterPro" id="IPR031924">
    <property type="entry name" value="GH115"/>
</dbReference>
<dbReference type="Gene3D" id="1.20.58.2150">
    <property type="match status" value="1"/>
</dbReference>
<dbReference type="InterPro" id="IPR041437">
    <property type="entry name" value="GH115_C"/>
</dbReference>
<dbReference type="Gene3D" id="2.60.120.1620">
    <property type="match status" value="1"/>
</dbReference>
<organism evidence="4 5">
    <name type="scientific">Sphingomonas endophytica</name>
    <dbReference type="NCBI Taxonomy" id="869719"/>
    <lineage>
        <taxon>Bacteria</taxon>
        <taxon>Pseudomonadati</taxon>
        <taxon>Pseudomonadota</taxon>
        <taxon>Alphaproteobacteria</taxon>
        <taxon>Sphingomonadales</taxon>
        <taxon>Sphingomonadaceae</taxon>
        <taxon>Sphingomonas</taxon>
    </lineage>
</organism>
<sequence length="920" mass="100807">MLALLLSLGAAPPALAAEVDLTRAAILPVADADGTSAVAADLLAGDLRALGATPAGVVAQDTRCAATCVVIGTVDAPLVRRLARAGGIDLAPLKGAWERYARATVRADGRTYLLIAGSDARGAVYGVTDLSRALGISPWAWWADVTPRRRAAVTIDDRTIVSRSPSVKYRGIFLNDEDWGLEPWAARTYDPAKGNIGPRTYRRVFELMWRLKANTIWPAMHTISTPFFGDPGNAPLARRYAIVVGSSHAEPMLRNNLREWSEAKRGAFDYTRRRDAILDYWRERVPETKDQDGFYTVGLRGLHDGPMQGATTTAARRAVLEDVVGRQRKLLGDTLGRPVADIPQLYVAYHELQEAYDAGLTVPDDVTLMWTDDNYGWLRRLSTPAEQRRAGGAGVYYHLSYWGRPHDYLWLGTTHPALIREQMGRAWETDARRIWVVNVGDIKPIEYLTQYFLDLAFDADTFKDAPKAHLTAFMAEQFGDADAAAIADVMWRFYDLAWPRKPEFMGFGETEWVTPNRPSAYVMSDGEEAQARIAAYRALVADADRIAARIPADRRDAYEELVGYPVRGAARLNERILDLDLAQLYARQDRASANIYVARAQAAHRALVADTARYNALAGGKWRGMMDMAPRRLPVFAEPMWPSWEASRQTGCATAQWGSWIGDENVLTFTRGTPATRPVTLYAHQPIAVTWQAGALPAGLSLSVAGGALTGANGYEQRLTLSYDGKGAVAPLTLTCGGRPLTVHAATLAPPADGGAKEVDRRVTMPALTATAGADWQRVPDLGSYRGALRSRLDLPHRADPGQGTPATWRFANITEGSAILRLIALPTHPTDPEKGLRAAVRIDDGAWQVVDFATHGRSDRWRANVLANTATVDIVLDSIAAGAHRIALIPLDPGIMIDRIELVLDGARPRYAPFPTEDR</sequence>
<feature type="domain" description="Gylcosyl hydrolase 115 C-terminal" evidence="3">
    <location>
        <begin position="769"/>
        <end position="912"/>
    </location>
</feature>
<dbReference type="GO" id="GO:0016787">
    <property type="term" value="F:hydrolase activity"/>
    <property type="evidence" value="ECO:0007669"/>
    <property type="project" value="UniProtKB-KW"/>
</dbReference>
<feature type="chain" id="PRO_5007548043" description="Gylcosyl hydrolase 115 C-terminal domain-containing protein" evidence="2">
    <location>
        <begin position="17"/>
        <end position="920"/>
    </location>
</feature>
<comment type="caution">
    <text evidence="4">The sequence shown here is derived from an EMBL/GenBank/DDBJ whole genome shotgun (WGS) entry which is preliminary data.</text>
</comment>